<keyword evidence="1" id="KW-0812">Transmembrane</keyword>
<sequence length="229" mass="24516">MSPLQLLALYLVVGAIAATVVARRQQGALPMRLASALVAWALWPLWAPIALAPPERDTTRAPLARRLHAVLDEALVAAEGTALAPLLSRDAATRIRADIDRAMARIARLDDALARPGFDLRAAESRLLELERSGATSRAMATARLHRDGVARLVHARDQDHRALVELEGALEALRSQIVLAHVAGAAPDEVVSELWARVEGLGAALDVTEEGPSASVVDRERTEAEARA</sequence>
<keyword evidence="1" id="KW-1133">Transmembrane helix</keyword>
<dbReference type="OrthoDB" id="5517220at2"/>
<dbReference type="STRING" id="927083.DB32_003268"/>
<proteinExistence type="predicted"/>
<keyword evidence="1" id="KW-0472">Membrane</keyword>
<dbReference type="EMBL" id="CP011125">
    <property type="protein sequence ID" value="AKF06119.1"/>
    <property type="molecule type" value="Genomic_DNA"/>
</dbReference>
<dbReference type="Proteomes" id="UP000034883">
    <property type="component" value="Chromosome"/>
</dbReference>
<evidence type="ECO:0000256" key="1">
    <source>
        <dbReference type="SAM" id="Phobius"/>
    </source>
</evidence>
<organism evidence="2 3">
    <name type="scientific">Sandaracinus amylolyticus</name>
    <dbReference type="NCBI Taxonomy" id="927083"/>
    <lineage>
        <taxon>Bacteria</taxon>
        <taxon>Pseudomonadati</taxon>
        <taxon>Myxococcota</taxon>
        <taxon>Polyangia</taxon>
        <taxon>Polyangiales</taxon>
        <taxon>Sandaracinaceae</taxon>
        <taxon>Sandaracinus</taxon>
    </lineage>
</organism>
<accession>A0A0F6SF08</accession>
<feature type="transmembrane region" description="Helical" evidence="1">
    <location>
        <begin position="32"/>
        <end position="52"/>
    </location>
</feature>
<keyword evidence="3" id="KW-1185">Reference proteome</keyword>
<dbReference type="AlphaFoldDB" id="A0A0F6SF08"/>
<dbReference type="KEGG" id="samy:DB32_003268"/>
<dbReference type="RefSeq" id="WP_053233326.1">
    <property type="nucleotide sequence ID" value="NZ_CP011125.1"/>
</dbReference>
<reference evidence="2 3" key="1">
    <citation type="submission" date="2015-03" db="EMBL/GenBank/DDBJ databases">
        <title>Genome assembly of Sandaracinus amylolyticus DSM 53668.</title>
        <authorList>
            <person name="Sharma G."/>
            <person name="Subramanian S."/>
        </authorList>
    </citation>
    <scope>NUCLEOTIDE SEQUENCE [LARGE SCALE GENOMIC DNA]</scope>
    <source>
        <strain evidence="2 3">DSM 53668</strain>
    </source>
</reference>
<evidence type="ECO:0000313" key="2">
    <source>
        <dbReference type="EMBL" id="AKF06119.1"/>
    </source>
</evidence>
<gene>
    <name evidence="2" type="ORF">DB32_003268</name>
</gene>
<name>A0A0F6SF08_9BACT</name>
<evidence type="ECO:0000313" key="3">
    <source>
        <dbReference type="Proteomes" id="UP000034883"/>
    </source>
</evidence>
<protein>
    <submittedName>
        <fullName evidence="2">Uncharacterized protein</fullName>
    </submittedName>
</protein>